<feature type="transmembrane region" description="Helical" evidence="6">
    <location>
        <begin position="212"/>
        <end position="232"/>
    </location>
</feature>
<name>A0ABX1VLR2_9FIRM</name>
<evidence type="ECO:0000313" key="7">
    <source>
        <dbReference type="EMBL" id="NNJ29013.1"/>
    </source>
</evidence>
<feature type="transmembrane region" description="Helical" evidence="6">
    <location>
        <begin position="27"/>
        <end position="48"/>
    </location>
</feature>
<feature type="transmembrane region" description="Helical" evidence="6">
    <location>
        <begin position="344"/>
        <end position="362"/>
    </location>
</feature>
<evidence type="ECO:0000256" key="6">
    <source>
        <dbReference type="SAM" id="Phobius"/>
    </source>
</evidence>
<accession>A0ABX1VLR2</accession>
<feature type="transmembrane region" description="Helical" evidence="6">
    <location>
        <begin position="126"/>
        <end position="147"/>
    </location>
</feature>
<dbReference type="Proteomes" id="UP000539052">
    <property type="component" value="Unassembled WGS sequence"/>
</dbReference>
<dbReference type="CDD" id="cd06580">
    <property type="entry name" value="TM_PBP1_transp_TpRbsC_like"/>
    <property type="match status" value="1"/>
</dbReference>
<dbReference type="PANTHER" id="PTHR47089">
    <property type="entry name" value="ABC TRANSPORTER, PERMEASE PROTEIN"/>
    <property type="match status" value="1"/>
</dbReference>
<evidence type="ECO:0000256" key="4">
    <source>
        <dbReference type="ARBA" id="ARBA00022989"/>
    </source>
</evidence>
<organism evidence="7 8">
    <name type="scientific">Lacrimispora defluvii</name>
    <dbReference type="NCBI Taxonomy" id="2719233"/>
    <lineage>
        <taxon>Bacteria</taxon>
        <taxon>Bacillati</taxon>
        <taxon>Bacillota</taxon>
        <taxon>Clostridia</taxon>
        <taxon>Lachnospirales</taxon>
        <taxon>Lachnospiraceae</taxon>
        <taxon>Lacrimispora</taxon>
    </lineage>
</organism>
<feature type="transmembrane region" description="Helical" evidence="6">
    <location>
        <begin position="104"/>
        <end position="120"/>
    </location>
</feature>
<keyword evidence="4 6" id="KW-1133">Transmembrane helix</keyword>
<keyword evidence="3 6" id="KW-0812">Transmembrane</keyword>
<evidence type="ECO:0000256" key="5">
    <source>
        <dbReference type="ARBA" id="ARBA00023136"/>
    </source>
</evidence>
<comment type="subcellular location">
    <subcellularLocation>
        <location evidence="1">Cell membrane</location>
        <topology evidence="1">Multi-pass membrane protein</topology>
    </subcellularLocation>
</comment>
<sequence>MNEKQAVKKEPFLRLSRRDDLPFLKSCGIRLIAVLLALVLCGILLFFLTKENAFSVYRTMLYGALGSSRKIWVTVRETMFLLGVAVALTPAFKMKFWNIGAEGQMLAGAIATSAVMIYGANLPAPVLMICMIGASILAGLVWGFGPAVCKAKWNTNETLFTLMMNYIAIQFASFFSVFWEAVKGSGTIGVINKRSKAGWLPTDFLSGIFGRYNFAIITLIVLALLIFVHVYMKYSKQGFEISVVGESTNTARYAGMKVKKVIVRTMLLSSALAGLMGFLIVSGSSHTVSTTTGGSRGFTAIIVAWLANFNPVVMLIISFFLCVLGQGASQIATDYNLNESASDVVCGIVLFFILACELFARYRVIVRGRKEDAE</sequence>
<protein>
    <submittedName>
        <fullName evidence="7">ABC transporter permease</fullName>
    </submittedName>
</protein>
<dbReference type="Pfam" id="PF02653">
    <property type="entry name" value="BPD_transp_2"/>
    <property type="match status" value="1"/>
</dbReference>
<gene>
    <name evidence="7" type="ORF">G9470_04270</name>
</gene>
<keyword evidence="8" id="KW-1185">Reference proteome</keyword>
<evidence type="ECO:0000256" key="3">
    <source>
        <dbReference type="ARBA" id="ARBA00022692"/>
    </source>
</evidence>
<feature type="transmembrane region" description="Helical" evidence="6">
    <location>
        <begin position="159"/>
        <end position="179"/>
    </location>
</feature>
<keyword evidence="5 6" id="KW-0472">Membrane</keyword>
<dbReference type="InterPro" id="IPR001851">
    <property type="entry name" value="ABC_transp_permease"/>
</dbReference>
<dbReference type="PANTHER" id="PTHR47089:SF1">
    <property type="entry name" value="GUANOSINE ABC TRANSPORTER PERMEASE PROTEIN NUPP"/>
    <property type="match status" value="1"/>
</dbReference>
<feature type="transmembrane region" description="Helical" evidence="6">
    <location>
        <begin position="71"/>
        <end position="92"/>
    </location>
</feature>
<dbReference type="EMBL" id="JAAOXG010000007">
    <property type="protein sequence ID" value="NNJ29013.1"/>
    <property type="molecule type" value="Genomic_DNA"/>
</dbReference>
<evidence type="ECO:0000256" key="1">
    <source>
        <dbReference type="ARBA" id="ARBA00004651"/>
    </source>
</evidence>
<dbReference type="RefSeq" id="WP_170820313.1">
    <property type="nucleotide sequence ID" value="NZ_JAAOXG010000007.1"/>
</dbReference>
<comment type="caution">
    <text evidence="7">The sequence shown here is derived from an EMBL/GenBank/DDBJ whole genome shotgun (WGS) entry which is preliminary data.</text>
</comment>
<feature type="transmembrane region" description="Helical" evidence="6">
    <location>
        <begin position="301"/>
        <end position="324"/>
    </location>
</feature>
<proteinExistence type="predicted"/>
<reference evidence="7 8" key="1">
    <citation type="submission" date="2020-03" db="EMBL/GenBank/DDBJ databases">
        <title>Genome Sequence of industrial isolate, B5A.</title>
        <authorList>
            <person name="Sharma S."/>
            <person name="Patil P.B."/>
            <person name="Korpole S."/>
        </authorList>
    </citation>
    <scope>NUCLEOTIDE SEQUENCE [LARGE SCALE GENOMIC DNA]</scope>
    <source>
        <strain evidence="7 8">PI-S10-B5A</strain>
    </source>
</reference>
<feature type="transmembrane region" description="Helical" evidence="6">
    <location>
        <begin position="261"/>
        <end position="281"/>
    </location>
</feature>
<keyword evidence="2" id="KW-1003">Cell membrane</keyword>
<evidence type="ECO:0000256" key="2">
    <source>
        <dbReference type="ARBA" id="ARBA00022475"/>
    </source>
</evidence>
<evidence type="ECO:0000313" key="8">
    <source>
        <dbReference type="Proteomes" id="UP000539052"/>
    </source>
</evidence>